<evidence type="ECO:0000313" key="2">
    <source>
        <dbReference type="Proteomes" id="UP000279833"/>
    </source>
</evidence>
<sequence length="117" mass="12579">MKTSRSEGQHGLQWTAQDQLDDLDFTDDLALLSHTQEQMQLKTASVAAVSASVGPNIHKGKTEVLKYNTGNTNPIIPDGETLEDVESFTCLGSIIDGQGESDADIKARIGKAMATFL</sequence>
<dbReference type="Proteomes" id="UP000279833">
    <property type="component" value="Unassembled WGS sequence"/>
</dbReference>
<proteinExistence type="predicted"/>
<dbReference type="PANTHER" id="PTHR47027">
    <property type="entry name" value="REVERSE TRANSCRIPTASE DOMAIN-CONTAINING PROTEIN"/>
    <property type="match status" value="1"/>
</dbReference>
<dbReference type="WBParaSite" id="SCUD_0000411401-mRNA-1">
    <property type="protein sequence ID" value="SCUD_0000411401-mRNA-1"/>
    <property type="gene ID" value="SCUD_0000411401"/>
</dbReference>
<dbReference type="EMBL" id="UZAK01005138">
    <property type="protein sequence ID" value="VDO86664.1"/>
    <property type="molecule type" value="Genomic_DNA"/>
</dbReference>
<organism evidence="3">
    <name type="scientific">Schistosoma curassoni</name>
    <dbReference type="NCBI Taxonomy" id="6186"/>
    <lineage>
        <taxon>Eukaryota</taxon>
        <taxon>Metazoa</taxon>
        <taxon>Spiralia</taxon>
        <taxon>Lophotrochozoa</taxon>
        <taxon>Platyhelminthes</taxon>
        <taxon>Trematoda</taxon>
        <taxon>Digenea</taxon>
        <taxon>Strigeidida</taxon>
        <taxon>Schistosomatoidea</taxon>
        <taxon>Schistosomatidae</taxon>
        <taxon>Schistosoma</taxon>
    </lineage>
</organism>
<gene>
    <name evidence="1" type="ORF">SCUD_LOCUS4114</name>
</gene>
<keyword evidence="2" id="KW-1185">Reference proteome</keyword>
<name>A0A183JN29_9TREM</name>
<reference evidence="3" key="1">
    <citation type="submission" date="2016-06" db="UniProtKB">
        <authorList>
            <consortium name="WormBaseParasite"/>
        </authorList>
    </citation>
    <scope>IDENTIFICATION</scope>
</reference>
<evidence type="ECO:0000313" key="1">
    <source>
        <dbReference type="EMBL" id="VDO86664.1"/>
    </source>
</evidence>
<accession>A0A183JN29</accession>
<dbReference type="PANTHER" id="PTHR47027:SF25">
    <property type="entry name" value="REVERSE TRANSCRIPTASE DOMAIN-CONTAINING PROTEIN"/>
    <property type="match status" value="1"/>
</dbReference>
<protein>
    <submittedName>
        <fullName evidence="3">Reverse transcriptase domain-containing protein</fullName>
    </submittedName>
</protein>
<dbReference type="AlphaFoldDB" id="A0A183JN29"/>
<evidence type="ECO:0000313" key="3">
    <source>
        <dbReference type="WBParaSite" id="SCUD_0000411401-mRNA-1"/>
    </source>
</evidence>
<reference evidence="1 2" key="2">
    <citation type="submission" date="2018-11" db="EMBL/GenBank/DDBJ databases">
        <authorList>
            <consortium name="Pathogen Informatics"/>
        </authorList>
    </citation>
    <scope>NUCLEOTIDE SEQUENCE [LARGE SCALE GENOMIC DNA]</scope>
    <source>
        <strain evidence="1">Dakar</strain>
        <strain evidence="2">Dakar, Senegal</strain>
    </source>
</reference>